<dbReference type="EMBL" id="QCYY01001346">
    <property type="protein sequence ID" value="ROT78687.1"/>
    <property type="molecule type" value="Genomic_DNA"/>
</dbReference>
<dbReference type="PANTHER" id="PTHR24251">
    <property type="entry name" value="OVOCHYMASE-RELATED"/>
    <property type="match status" value="1"/>
</dbReference>
<dbReference type="SUPFAM" id="SSF49854">
    <property type="entry name" value="Spermadhesin, CUB domain"/>
    <property type="match status" value="1"/>
</dbReference>
<evidence type="ECO:0000256" key="1">
    <source>
        <dbReference type="ARBA" id="ARBA00022737"/>
    </source>
</evidence>
<feature type="disulfide bond" evidence="3">
    <location>
        <begin position="256"/>
        <end position="273"/>
    </location>
</feature>
<dbReference type="OrthoDB" id="6369184at2759"/>
<evidence type="ECO:0000256" key="4">
    <source>
        <dbReference type="SAM" id="MobiDB-lite"/>
    </source>
</evidence>
<protein>
    <submittedName>
        <fullName evidence="6">Putative cubilin</fullName>
    </submittedName>
</protein>
<organism evidence="6 7">
    <name type="scientific">Penaeus vannamei</name>
    <name type="common">Whiteleg shrimp</name>
    <name type="synonym">Litopenaeus vannamei</name>
    <dbReference type="NCBI Taxonomy" id="6689"/>
    <lineage>
        <taxon>Eukaryota</taxon>
        <taxon>Metazoa</taxon>
        <taxon>Ecdysozoa</taxon>
        <taxon>Arthropoda</taxon>
        <taxon>Crustacea</taxon>
        <taxon>Multicrustacea</taxon>
        <taxon>Malacostraca</taxon>
        <taxon>Eumalacostraca</taxon>
        <taxon>Eucarida</taxon>
        <taxon>Decapoda</taxon>
        <taxon>Dendrobranchiata</taxon>
        <taxon>Penaeoidea</taxon>
        <taxon>Penaeidae</taxon>
        <taxon>Penaeus</taxon>
    </lineage>
</organism>
<evidence type="ECO:0000313" key="6">
    <source>
        <dbReference type="EMBL" id="ROT78687.1"/>
    </source>
</evidence>
<dbReference type="CDD" id="cd00041">
    <property type="entry name" value="CUB"/>
    <property type="match status" value="1"/>
</dbReference>
<comment type="caution">
    <text evidence="3">Lacks conserved residue(s) required for the propagation of feature annotation.</text>
</comment>
<dbReference type="Gene3D" id="2.60.120.290">
    <property type="entry name" value="Spermadhesin, CUB domain"/>
    <property type="match status" value="1"/>
</dbReference>
<dbReference type="PROSITE" id="PS01180">
    <property type="entry name" value="CUB"/>
    <property type="match status" value="1"/>
</dbReference>
<sequence length="326" mass="36170">MLLKQCHQGSRSTPSLLPVPCSLSGGRNPHRLPEAPLDKMMLHLVVAAAMAVASSRAWPISPLENYLRGEAEHHNVTCGDDFKIWVDKDPLILTFVGTSPDGSIPAGCTADIRIDENDRHLEKYGLQFSGAVDLRDADNVDDKCTSSSLTVTDMDSDEDETGTKAVTCGQKPVTYHTTQDSTNVQLRVGPNGAEGNGFSLTVTPHYVCGGTVDANTYIESPDFPQPYPSDTDCFWYIKGEQIELEFEEFDLHPKKCNDHVFIQPMKGATEKLCEQPNKAKKYDGPIFVNFRSSKRSQNENKGFRCKVTIKSSKKRLSTLLSKFYEK</sequence>
<gene>
    <name evidence="6" type="ORF">C7M84_002596</name>
</gene>
<feature type="region of interest" description="Disordered" evidence="4">
    <location>
        <begin position="1"/>
        <end position="22"/>
    </location>
</feature>
<evidence type="ECO:0000256" key="2">
    <source>
        <dbReference type="ARBA" id="ARBA00023157"/>
    </source>
</evidence>
<name>A0A3R7P8S4_PENVA</name>
<dbReference type="InterPro" id="IPR035914">
    <property type="entry name" value="Sperma_CUB_dom_sf"/>
</dbReference>
<evidence type="ECO:0000259" key="5">
    <source>
        <dbReference type="PROSITE" id="PS01180"/>
    </source>
</evidence>
<evidence type="ECO:0000256" key="3">
    <source>
        <dbReference type="PROSITE-ProRule" id="PRU00059"/>
    </source>
</evidence>
<dbReference type="InterPro" id="IPR000859">
    <property type="entry name" value="CUB_dom"/>
</dbReference>
<dbReference type="AlphaFoldDB" id="A0A3R7P8S4"/>
<dbReference type="SMART" id="SM00042">
    <property type="entry name" value="CUB"/>
    <property type="match status" value="1"/>
</dbReference>
<keyword evidence="2 3" id="KW-1015">Disulfide bond</keyword>
<accession>A0A3R7P8S4</accession>
<keyword evidence="1" id="KW-0677">Repeat</keyword>
<proteinExistence type="predicted"/>
<feature type="domain" description="CUB" evidence="5">
    <location>
        <begin position="208"/>
        <end position="310"/>
    </location>
</feature>
<comment type="caution">
    <text evidence="6">The sequence shown here is derived from an EMBL/GenBank/DDBJ whole genome shotgun (WGS) entry which is preliminary data.</text>
</comment>
<dbReference type="Pfam" id="PF00431">
    <property type="entry name" value="CUB"/>
    <property type="match status" value="1"/>
</dbReference>
<dbReference type="Proteomes" id="UP000283509">
    <property type="component" value="Unassembled WGS sequence"/>
</dbReference>
<reference evidence="6 7" key="2">
    <citation type="submission" date="2019-01" db="EMBL/GenBank/DDBJ databases">
        <title>The decoding of complex shrimp genome reveals the adaptation for benthos swimmer, frequently molting mechanism and breeding impact on genome.</title>
        <authorList>
            <person name="Sun Y."/>
            <person name="Gao Y."/>
            <person name="Yu Y."/>
        </authorList>
    </citation>
    <scope>NUCLEOTIDE SEQUENCE [LARGE SCALE GENOMIC DNA]</scope>
    <source>
        <tissue evidence="6">Muscle</tissue>
    </source>
</reference>
<evidence type="ECO:0000313" key="7">
    <source>
        <dbReference type="Proteomes" id="UP000283509"/>
    </source>
</evidence>
<keyword evidence="7" id="KW-1185">Reference proteome</keyword>
<reference evidence="6 7" key="1">
    <citation type="submission" date="2018-04" db="EMBL/GenBank/DDBJ databases">
        <authorList>
            <person name="Zhang X."/>
            <person name="Yuan J."/>
            <person name="Li F."/>
            <person name="Xiang J."/>
        </authorList>
    </citation>
    <scope>NUCLEOTIDE SEQUENCE [LARGE SCALE GENOMIC DNA]</scope>
    <source>
        <tissue evidence="6">Muscle</tissue>
    </source>
</reference>